<organism evidence="1 2">
    <name type="scientific">Klebsiella pneumoniae</name>
    <dbReference type="NCBI Taxonomy" id="573"/>
    <lineage>
        <taxon>Bacteria</taxon>
        <taxon>Pseudomonadati</taxon>
        <taxon>Pseudomonadota</taxon>
        <taxon>Gammaproteobacteria</taxon>
        <taxon>Enterobacterales</taxon>
        <taxon>Enterobacteriaceae</taxon>
        <taxon>Klebsiella/Raoultella group</taxon>
        <taxon>Klebsiella</taxon>
        <taxon>Klebsiella pneumoniae complex</taxon>
    </lineage>
</organism>
<dbReference type="EMBL" id="LR134162">
    <property type="protein sequence ID" value="VEB06659.1"/>
    <property type="molecule type" value="Genomic_DNA"/>
</dbReference>
<evidence type="ECO:0000313" key="1">
    <source>
        <dbReference type="EMBL" id="VEB06659.1"/>
    </source>
</evidence>
<sequence>MISLNIFFFKNMSLYYFGAIFLKNTRDLSIPDRGASGHGAELISVTVSTGNERQAMGNTVRGIFRMVRDKQQLCGPFANQHVDKAAHQLAVEGVQPLQRFIEDQQGLDASPARGR</sequence>
<accession>A0A3S4KKF9</accession>
<gene>
    <name evidence="1" type="ORF">NCTC13635_06184</name>
</gene>
<protein>
    <submittedName>
        <fullName evidence="1">Uncharacterized protein</fullName>
    </submittedName>
</protein>
<evidence type="ECO:0000313" key="2">
    <source>
        <dbReference type="Proteomes" id="UP000282433"/>
    </source>
</evidence>
<proteinExistence type="predicted"/>
<reference evidence="1 2" key="1">
    <citation type="submission" date="2018-12" db="EMBL/GenBank/DDBJ databases">
        <authorList>
            <consortium name="Pathogen Informatics"/>
        </authorList>
    </citation>
    <scope>NUCLEOTIDE SEQUENCE [LARGE SCALE GENOMIC DNA]</scope>
    <source>
        <strain evidence="1 2">NCTC13635</strain>
    </source>
</reference>
<dbReference type="AlphaFoldDB" id="A0A3S4KKF9"/>
<name>A0A3S4KKF9_KLEPN</name>
<dbReference type="Proteomes" id="UP000282433">
    <property type="component" value="Chromosome"/>
</dbReference>